<dbReference type="EMBL" id="BJWL01000433">
    <property type="protein sequence ID" value="GFS44191.1"/>
    <property type="molecule type" value="Genomic_DNA"/>
</dbReference>
<gene>
    <name evidence="1" type="ORF">Acr_00g0089070</name>
</gene>
<name>A0A7J0DX72_9ERIC</name>
<evidence type="ECO:0000313" key="1">
    <source>
        <dbReference type="EMBL" id="GFS44191.1"/>
    </source>
</evidence>
<dbReference type="AlphaFoldDB" id="A0A7J0DX72"/>
<proteinExistence type="predicted"/>
<organism evidence="1 2">
    <name type="scientific">Actinidia rufa</name>
    <dbReference type="NCBI Taxonomy" id="165716"/>
    <lineage>
        <taxon>Eukaryota</taxon>
        <taxon>Viridiplantae</taxon>
        <taxon>Streptophyta</taxon>
        <taxon>Embryophyta</taxon>
        <taxon>Tracheophyta</taxon>
        <taxon>Spermatophyta</taxon>
        <taxon>Magnoliopsida</taxon>
        <taxon>eudicotyledons</taxon>
        <taxon>Gunneridae</taxon>
        <taxon>Pentapetalae</taxon>
        <taxon>asterids</taxon>
        <taxon>Ericales</taxon>
        <taxon>Actinidiaceae</taxon>
        <taxon>Actinidia</taxon>
    </lineage>
</organism>
<evidence type="ECO:0000313" key="2">
    <source>
        <dbReference type="Proteomes" id="UP000585474"/>
    </source>
</evidence>
<dbReference type="Proteomes" id="UP000585474">
    <property type="component" value="Unassembled WGS sequence"/>
</dbReference>
<accession>A0A7J0DX72</accession>
<protein>
    <submittedName>
        <fullName evidence="1">Uncharacterized protein</fullName>
    </submittedName>
</protein>
<reference evidence="2" key="1">
    <citation type="submission" date="2019-07" db="EMBL/GenBank/DDBJ databases">
        <title>De Novo Assembly of kiwifruit Actinidia rufa.</title>
        <authorList>
            <person name="Sugita-Konishi S."/>
            <person name="Sato K."/>
            <person name="Mori E."/>
            <person name="Abe Y."/>
            <person name="Kisaki G."/>
            <person name="Hamano K."/>
            <person name="Suezawa K."/>
            <person name="Otani M."/>
            <person name="Fukuda T."/>
            <person name="Manabe T."/>
            <person name="Gomi K."/>
            <person name="Tabuchi M."/>
            <person name="Akimitsu K."/>
            <person name="Kataoka I."/>
        </authorList>
    </citation>
    <scope>NUCLEOTIDE SEQUENCE [LARGE SCALE GENOMIC DNA]</scope>
    <source>
        <strain evidence="2">cv. Fuchu</strain>
    </source>
</reference>
<keyword evidence="2" id="KW-1185">Reference proteome</keyword>
<sequence length="134" mass="15387">MPRKICVLRRNPIKLLIRIDEDMGSVRTGNNWELGISLKPQLFLDLQERPTMILTKPTRRIDLDSAGHASLTANPMRTSQRSPRRISVDPCKTHLTVHIILNPQILQIRIGLKEKRRKTLVDVIAAVRRKLLAM</sequence>
<comment type="caution">
    <text evidence="1">The sequence shown here is derived from an EMBL/GenBank/DDBJ whole genome shotgun (WGS) entry which is preliminary data.</text>
</comment>